<feature type="domain" description="RNA-binding S4" evidence="6">
    <location>
        <begin position="1"/>
        <end position="61"/>
    </location>
</feature>
<dbReference type="eggNOG" id="COG1187">
    <property type="taxonomic scope" value="Bacteria"/>
</dbReference>
<protein>
    <recommendedName>
        <fullName evidence="5">Pseudouridine synthase</fullName>
        <ecNumber evidence="5">5.4.99.-</ecNumber>
    </recommendedName>
</protein>
<dbReference type="InterPro" id="IPR042092">
    <property type="entry name" value="PsdUridine_s_RsuA/RluB/E/F_cat"/>
</dbReference>
<dbReference type="GO" id="GO:0003723">
    <property type="term" value="F:RNA binding"/>
    <property type="evidence" value="ECO:0007669"/>
    <property type="project" value="UniProtKB-KW"/>
</dbReference>
<evidence type="ECO:0000256" key="2">
    <source>
        <dbReference type="ARBA" id="ARBA00022884"/>
    </source>
</evidence>
<dbReference type="CDD" id="cd00165">
    <property type="entry name" value="S4"/>
    <property type="match status" value="1"/>
</dbReference>
<dbReference type="NCBIfam" id="TIGR00093">
    <property type="entry name" value="pseudouridine synthase"/>
    <property type="match status" value="1"/>
</dbReference>
<dbReference type="SMART" id="SM00363">
    <property type="entry name" value="S4"/>
    <property type="match status" value="1"/>
</dbReference>
<reference evidence="7 8" key="1">
    <citation type="journal article" date="2013" name="Genome Announc.">
        <title>Draft Genome Sequence of Catellicoccus marimammalium, a Novel Species Commonly Found in Gull Feces.</title>
        <authorList>
            <person name="Weigand M.R."/>
            <person name="Ryu H."/>
            <person name="Bozcek L."/>
            <person name="Konstantinidis K.T."/>
            <person name="Santo Domingo J.W."/>
        </authorList>
    </citation>
    <scope>NUCLEOTIDE SEQUENCE [LARGE SCALE GENOMIC DNA]</scope>
    <source>
        <strain evidence="7 8">M35/04/3</strain>
    </source>
</reference>
<dbReference type="InterPro" id="IPR036986">
    <property type="entry name" value="S4_RNA-bd_sf"/>
</dbReference>
<evidence type="ECO:0000256" key="3">
    <source>
        <dbReference type="ARBA" id="ARBA00023235"/>
    </source>
</evidence>
<gene>
    <name evidence="7" type="ORF">C683_0265</name>
</gene>
<dbReference type="RefSeq" id="WP_009488539.1">
    <property type="nucleotide sequence ID" value="NZ_AMYT01000008.1"/>
</dbReference>
<dbReference type="InterPro" id="IPR020094">
    <property type="entry name" value="TruA/RsuA/RluB/E/F_N"/>
</dbReference>
<evidence type="ECO:0000256" key="4">
    <source>
        <dbReference type="PROSITE-ProRule" id="PRU00182"/>
    </source>
</evidence>
<comment type="similarity">
    <text evidence="1 5">Belongs to the pseudouridine synthase RsuA family.</text>
</comment>
<accession>K8ZA35</accession>
<dbReference type="InterPro" id="IPR002942">
    <property type="entry name" value="S4_RNA-bd"/>
</dbReference>
<dbReference type="EC" id="5.4.99.-" evidence="5"/>
<dbReference type="SUPFAM" id="SSF55120">
    <property type="entry name" value="Pseudouridine synthase"/>
    <property type="match status" value="1"/>
</dbReference>
<dbReference type="PANTHER" id="PTHR47683">
    <property type="entry name" value="PSEUDOURIDINE SYNTHASE FAMILY PROTEIN-RELATED"/>
    <property type="match status" value="1"/>
</dbReference>
<dbReference type="InterPro" id="IPR050343">
    <property type="entry name" value="RsuA_PseudoU_synthase"/>
</dbReference>
<dbReference type="GO" id="GO:0120159">
    <property type="term" value="F:rRNA pseudouridine synthase activity"/>
    <property type="evidence" value="ECO:0007669"/>
    <property type="project" value="UniProtKB-ARBA"/>
</dbReference>
<dbReference type="Gene3D" id="3.30.70.1560">
    <property type="entry name" value="Alpha-L RNA-binding motif"/>
    <property type="match status" value="1"/>
</dbReference>
<keyword evidence="8" id="KW-1185">Reference proteome</keyword>
<dbReference type="STRING" id="1234409.C683_0265"/>
<dbReference type="PANTHER" id="PTHR47683:SF4">
    <property type="entry name" value="PSEUDOURIDINE SYNTHASE"/>
    <property type="match status" value="1"/>
</dbReference>
<evidence type="ECO:0000256" key="1">
    <source>
        <dbReference type="ARBA" id="ARBA00008348"/>
    </source>
</evidence>
<sequence>MRVDKVLEQKLQASRKQMKQWLKNEDVIVNGKVVTEGNYDIEGRIDTLTVEGKEIGIPQHDYYMLHKPKGVVTANTDAKDPTIFDYLPKIKEGFSIGRLDKDTTGLIIVTNNGRLGYHCTQAKTKVGKWYEVTVNGPLTKKDEQAFLDGITFLDGTRCRSAQLWIEKSGEKESEAKVYLTEGKRHQIKKMFLAQGVKVTALKRTQVGPIVLDEQLEEGEYRPLTKEEIEELYEEMRN</sequence>
<dbReference type="Gene3D" id="3.10.290.10">
    <property type="entry name" value="RNA-binding S4 domain"/>
    <property type="match status" value="1"/>
</dbReference>
<dbReference type="SUPFAM" id="SSF55174">
    <property type="entry name" value="Alpha-L RNA-binding motif"/>
    <property type="match status" value="1"/>
</dbReference>
<dbReference type="InterPro" id="IPR006145">
    <property type="entry name" value="PsdUridine_synth_RsuA/RluA"/>
</dbReference>
<dbReference type="EMBL" id="AMYT01000008">
    <property type="protein sequence ID" value="EKU27800.1"/>
    <property type="molecule type" value="Genomic_DNA"/>
</dbReference>
<dbReference type="PATRIC" id="fig|1234409.3.peg.236"/>
<keyword evidence="2 4" id="KW-0694">RNA-binding</keyword>
<proteinExistence type="inferred from homology"/>
<dbReference type="GO" id="GO:0016829">
    <property type="term" value="F:lyase activity"/>
    <property type="evidence" value="ECO:0007669"/>
    <property type="project" value="UniProtKB-KW"/>
</dbReference>
<evidence type="ECO:0000259" key="6">
    <source>
        <dbReference type="SMART" id="SM00363"/>
    </source>
</evidence>
<keyword evidence="3 5" id="KW-0413">Isomerase</keyword>
<dbReference type="InterPro" id="IPR020103">
    <property type="entry name" value="PsdUridine_synth_cat_dom_sf"/>
</dbReference>
<dbReference type="Gene3D" id="3.30.70.580">
    <property type="entry name" value="Pseudouridine synthase I, catalytic domain, N-terminal subdomain"/>
    <property type="match status" value="1"/>
</dbReference>
<evidence type="ECO:0000256" key="5">
    <source>
        <dbReference type="RuleBase" id="RU003887"/>
    </source>
</evidence>
<dbReference type="AlphaFoldDB" id="K8ZA35"/>
<dbReference type="Proteomes" id="UP000016057">
    <property type="component" value="Unassembled WGS sequence"/>
</dbReference>
<dbReference type="OrthoDB" id="9807213at2"/>
<evidence type="ECO:0000313" key="7">
    <source>
        <dbReference type="EMBL" id="EKU27800.1"/>
    </source>
</evidence>
<evidence type="ECO:0000313" key="8">
    <source>
        <dbReference type="Proteomes" id="UP000016057"/>
    </source>
</evidence>
<dbReference type="PROSITE" id="PS01149">
    <property type="entry name" value="PSI_RSU"/>
    <property type="match status" value="1"/>
</dbReference>
<dbReference type="InterPro" id="IPR018496">
    <property type="entry name" value="PsdUridine_synth_RsuA/RluB_CS"/>
</dbReference>
<keyword evidence="7" id="KW-0456">Lyase</keyword>
<dbReference type="InterPro" id="IPR000748">
    <property type="entry name" value="PsdUridine_synth_RsuA/RluB/E/F"/>
</dbReference>
<dbReference type="Pfam" id="PF01479">
    <property type="entry name" value="S4"/>
    <property type="match status" value="1"/>
</dbReference>
<organism evidence="7 8">
    <name type="scientific">Catellicoccus marimammalium M35/04/3</name>
    <dbReference type="NCBI Taxonomy" id="1234409"/>
    <lineage>
        <taxon>Bacteria</taxon>
        <taxon>Bacillati</taxon>
        <taxon>Bacillota</taxon>
        <taxon>Bacilli</taxon>
        <taxon>Lactobacillales</taxon>
        <taxon>Enterococcaceae</taxon>
        <taxon>Catellicoccus</taxon>
    </lineage>
</organism>
<name>K8ZA35_9ENTE</name>
<comment type="caution">
    <text evidence="7">The sequence shown here is derived from an EMBL/GenBank/DDBJ whole genome shotgun (WGS) entry which is preliminary data.</text>
</comment>
<dbReference type="GO" id="GO:0000455">
    <property type="term" value="P:enzyme-directed rRNA pseudouridine synthesis"/>
    <property type="evidence" value="ECO:0007669"/>
    <property type="project" value="UniProtKB-ARBA"/>
</dbReference>
<dbReference type="PROSITE" id="PS50889">
    <property type="entry name" value="S4"/>
    <property type="match status" value="1"/>
</dbReference>
<dbReference type="Pfam" id="PF00849">
    <property type="entry name" value="PseudoU_synth_2"/>
    <property type="match status" value="1"/>
</dbReference>